<dbReference type="AlphaFoldDB" id="A0A2G3DWZ0"/>
<keyword evidence="2" id="KW-0813">Transport</keyword>
<dbReference type="RefSeq" id="WP_090152997.1">
    <property type="nucleotide sequence ID" value="NZ_PDYF01000010.1"/>
</dbReference>
<evidence type="ECO:0000256" key="4">
    <source>
        <dbReference type="ARBA" id="ARBA00022840"/>
    </source>
</evidence>
<sequence length="224" mass="24541">METILETKDLCKTYGEGDIAVRAVKSANIGIKKGSFVAIVGESGSGKTSLLNMLGGLDDPTSGSVLIQGKDIYSMPEEKRTLFRRRKIGFIFQAFNLIPELTVEQNIIFPLLLDGKKIDRGYLEDILKILKLDERRNHLPSKLSGGQRQRVAIGRALITKPAIILADEPTGNLDSTNTKEVINLLKTAASNYQQTIIMITHSNAIARSADEIYNVQDGVISKVG</sequence>
<evidence type="ECO:0000256" key="3">
    <source>
        <dbReference type="ARBA" id="ARBA00022741"/>
    </source>
</evidence>
<evidence type="ECO:0000256" key="1">
    <source>
        <dbReference type="ARBA" id="ARBA00005417"/>
    </source>
</evidence>
<dbReference type="GO" id="GO:0098796">
    <property type="term" value="C:membrane protein complex"/>
    <property type="evidence" value="ECO:0007669"/>
    <property type="project" value="UniProtKB-ARBA"/>
</dbReference>
<dbReference type="Proteomes" id="UP000225889">
    <property type="component" value="Unassembled WGS sequence"/>
</dbReference>
<dbReference type="GO" id="GO:0016887">
    <property type="term" value="F:ATP hydrolysis activity"/>
    <property type="evidence" value="ECO:0007669"/>
    <property type="project" value="InterPro"/>
</dbReference>
<dbReference type="GO" id="GO:0022857">
    <property type="term" value="F:transmembrane transporter activity"/>
    <property type="evidence" value="ECO:0007669"/>
    <property type="project" value="UniProtKB-ARBA"/>
</dbReference>
<dbReference type="CDD" id="cd03255">
    <property type="entry name" value="ABC_MJ0796_LolCDE_FtsE"/>
    <property type="match status" value="1"/>
</dbReference>
<dbReference type="InterPro" id="IPR017911">
    <property type="entry name" value="MacB-like_ATP-bd"/>
</dbReference>
<comment type="similarity">
    <text evidence="1">Belongs to the ABC transporter superfamily.</text>
</comment>
<dbReference type="FunFam" id="3.40.50.300:FF:000032">
    <property type="entry name" value="Export ABC transporter ATP-binding protein"/>
    <property type="match status" value="1"/>
</dbReference>
<dbReference type="EMBL" id="PDYF01000010">
    <property type="protein sequence ID" value="PHU35403.1"/>
    <property type="molecule type" value="Genomic_DNA"/>
</dbReference>
<proteinExistence type="inferred from homology"/>
<feature type="domain" description="ABC transporter" evidence="5">
    <location>
        <begin position="5"/>
        <end position="224"/>
    </location>
</feature>
<dbReference type="SMART" id="SM00382">
    <property type="entry name" value="AAA"/>
    <property type="match status" value="1"/>
</dbReference>
<dbReference type="PANTHER" id="PTHR42798:SF6">
    <property type="entry name" value="CELL DIVISION ATP-BINDING PROTEIN FTSE"/>
    <property type="match status" value="1"/>
</dbReference>
<protein>
    <submittedName>
        <fullName evidence="6">ABC transporter ATP-binding protein</fullName>
    </submittedName>
</protein>
<dbReference type="PANTHER" id="PTHR42798">
    <property type="entry name" value="LIPOPROTEIN-RELEASING SYSTEM ATP-BINDING PROTEIN LOLD"/>
    <property type="match status" value="1"/>
</dbReference>
<dbReference type="SUPFAM" id="SSF52540">
    <property type="entry name" value="P-loop containing nucleoside triphosphate hydrolases"/>
    <property type="match status" value="1"/>
</dbReference>
<dbReference type="InterPro" id="IPR017871">
    <property type="entry name" value="ABC_transporter-like_CS"/>
</dbReference>
<comment type="caution">
    <text evidence="6">The sequence shown here is derived from an EMBL/GenBank/DDBJ whole genome shotgun (WGS) entry which is preliminary data.</text>
</comment>
<dbReference type="PROSITE" id="PS00211">
    <property type="entry name" value="ABC_TRANSPORTER_1"/>
    <property type="match status" value="1"/>
</dbReference>
<evidence type="ECO:0000256" key="2">
    <source>
        <dbReference type="ARBA" id="ARBA00022448"/>
    </source>
</evidence>
<keyword evidence="4 6" id="KW-0067">ATP-binding</keyword>
<dbReference type="InterPro" id="IPR027417">
    <property type="entry name" value="P-loop_NTPase"/>
</dbReference>
<gene>
    <name evidence="6" type="ORF">CSX01_05405</name>
</gene>
<dbReference type="PROSITE" id="PS50893">
    <property type="entry name" value="ABC_TRANSPORTER_2"/>
    <property type="match status" value="1"/>
</dbReference>
<reference evidence="6 7" key="2">
    <citation type="submission" date="2017-10" db="EMBL/GenBank/DDBJ databases">
        <authorList>
            <person name="Banno H."/>
            <person name="Chua N.-H."/>
        </authorList>
    </citation>
    <scope>NUCLEOTIDE SEQUENCE [LARGE SCALE GENOMIC DNA]</scope>
    <source>
        <strain evidence="6 7">JK626</strain>
    </source>
</reference>
<dbReference type="GO" id="GO:0005524">
    <property type="term" value="F:ATP binding"/>
    <property type="evidence" value="ECO:0007669"/>
    <property type="project" value="UniProtKB-KW"/>
</dbReference>
<dbReference type="InterPro" id="IPR003593">
    <property type="entry name" value="AAA+_ATPase"/>
</dbReference>
<evidence type="ECO:0000259" key="5">
    <source>
        <dbReference type="PROSITE" id="PS50893"/>
    </source>
</evidence>
<evidence type="ECO:0000313" key="7">
    <source>
        <dbReference type="Proteomes" id="UP000225889"/>
    </source>
</evidence>
<keyword evidence="3" id="KW-0547">Nucleotide-binding</keyword>
<dbReference type="Pfam" id="PF00005">
    <property type="entry name" value="ABC_tran"/>
    <property type="match status" value="1"/>
</dbReference>
<accession>A0A2G3DWZ0</accession>
<name>A0A2G3DWZ0_9FIRM</name>
<organism evidence="6 7">
    <name type="scientific">Pseudobutyrivibrio ruminis</name>
    <dbReference type="NCBI Taxonomy" id="46206"/>
    <lineage>
        <taxon>Bacteria</taxon>
        <taxon>Bacillati</taxon>
        <taxon>Bacillota</taxon>
        <taxon>Clostridia</taxon>
        <taxon>Lachnospirales</taxon>
        <taxon>Lachnospiraceae</taxon>
        <taxon>Pseudobutyrivibrio</taxon>
    </lineage>
</organism>
<dbReference type="Gene3D" id="3.40.50.300">
    <property type="entry name" value="P-loop containing nucleotide triphosphate hydrolases"/>
    <property type="match status" value="1"/>
</dbReference>
<reference evidence="6 7" key="1">
    <citation type="submission" date="2017-10" db="EMBL/GenBank/DDBJ databases">
        <title>Resolving the taxonomy of Roseburia spp., Eubacterium rectale and Agathobacter spp. through phylogenomic analysis.</title>
        <authorList>
            <person name="Sheridan P.O."/>
            <person name="Walker A.W."/>
            <person name="Duncan S.H."/>
            <person name="Scott K.P."/>
            <person name="Toole P.W.O."/>
            <person name="Luis P."/>
            <person name="Flint H.J."/>
        </authorList>
    </citation>
    <scope>NUCLEOTIDE SEQUENCE [LARGE SCALE GENOMIC DNA]</scope>
    <source>
        <strain evidence="6 7">JK626</strain>
    </source>
</reference>
<dbReference type="InterPro" id="IPR003439">
    <property type="entry name" value="ABC_transporter-like_ATP-bd"/>
</dbReference>
<evidence type="ECO:0000313" key="6">
    <source>
        <dbReference type="EMBL" id="PHU35403.1"/>
    </source>
</evidence>